<organism evidence="3 4">
    <name type="scientific">Onchocerca flexuosa</name>
    <dbReference type="NCBI Taxonomy" id="387005"/>
    <lineage>
        <taxon>Eukaryota</taxon>
        <taxon>Metazoa</taxon>
        <taxon>Ecdysozoa</taxon>
        <taxon>Nematoda</taxon>
        <taxon>Chromadorea</taxon>
        <taxon>Rhabditida</taxon>
        <taxon>Spirurina</taxon>
        <taxon>Spiruromorpha</taxon>
        <taxon>Filarioidea</taxon>
        <taxon>Onchocercidae</taxon>
        <taxon>Onchocerca</taxon>
    </lineage>
</organism>
<evidence type="ECO:0000256" key="2">
    <source>
        <dbReference type="SAM" id="Phobius"/>
    </source>
</evidence>
<proteinExistence type="predicted"/>
<keyword evidence="4" id="KW-1185">Reference proteome</keyword>
<evidence type="ECO:0000313" key="4">
    <source>
        <dbReference type="Proteomes" id="UP000242913"/>
    </source>
</evidence>
<protein>
    <recommendedName>
        <fullName evidence="5">Transmembrane protein</fullName>
    </recommendedName>
</protein>
<accession>A0A238BYY4</accession>
<gene>
    <name evidence="3" type="ORF">X798_03026</name>
</gene>
<feature type="compositionally biased region" description="Polar residues" evidence="1">
    <location>
        <begin position="138"/>
        <end position="158"/>
    </location>
</feature>
<feature type="region of interest" description="Disordered" evidence="1">
    <location>
        <begin position="138"/>
        <end position="160"/>
    </location>
</feature>
<dbReference type="Proteomes" id="UP000242913">
    <property type="component" value="Unassembled WGS sequence"/>
</dbReference>
<dbReference type="AlphaFoldDB" id="A0A238BYY4"/>
<keyword evidence="2" id="KW-0812">Transmembrane</keyword>
<keyword evidence="2" id="KW-1133">Transmembrane helix</keyword>
<reference evidence="3 4" key="1">
    <citation type="submission" date="2015-12" db="EMBL/GenBank/DDBJ databases">
        <title>Draft genome of the nematode, Onchocerca flexuosa.</title>
        <authorList>
            <person name="Mitreva M."/>
        </authorList>
    </citation>
    <scope>NUCLEOTIDE SEQUENCE [LARGE SCALE GENOMIC DNA]</scope>
    <source>
        <strain evidence="3">Red Deer</strain>
    </source>
</reference>
<feature type="transmembrane region" description="Helical" evidence="2">
    <location>
        <begin position="79"/>
        <end position="100"/>
    </location>
</feature>
<name>A0A238BYY4_9BILA</name>
<dbReference type="EMBL" id="KZ269990">
    <property type="protein sequence ID" value="OZC09920.1"/>
    <property type="molecule type" value="Genomic_DNA"/>
</dbReference>
<evidence type="ECO:0008006" key="5">
    <source>
        <dbReference type="Google" id="ProtNLM"/>
    </source>
</evidence>
<feature type="transmembrane region" description="Helical" evidence="2">
    <location>
        <begin position="53"/>
        <end position="73"/>
    </location>
</feature>
<evidence type="ECO:0000256" key="1">
    <source>
        <dbReference type="SAM" id="MobiDB-lite"/>
    </source>
</evidence>
<evidence type="ECO:0000313" key="3">
    <source>
        <dbReference type="EMBL" id="OZC09920.1"/>
    </source>
</evidence>
<dbReference type="OrthoDB" id="5872270at2759"/>
<keyword evidence="2" id="KW-0472">Membrane</keyword>
<sequence>MSEEYRRSSSILVKQSYGGEGRGSHCSGSIKIPLRSSISIQKRTSRTSLGGQLFLCIVGSLLSFSICVWLTAFSQDIRWRRLLFAAGAALCSLLFAILAARTMRKAKQSSSETTIPNLAARRSLVKISRKSMCESNLNQEVSGHNNQEESTSSQQRLNSIPKEGNGSAIATVEEIPSLVLNV</sequence>